<reference evidence="2" key="1">
    <citation type="submission" date="2014-11" db="EMBL/GenBank/DDBJ databases">
        <authorList>
            <person name="Otto D Thomas"/>
            <person name="Naeem Raeece"/>
        </authorList>
    </citation>
    <scope>NUCLEOTIDE SEQUENCE</scope>
</reference>
<gene>
    <name evidence="2" type="ORF">Cvel_9460</name>
</gene>
<protein>
    <submittedName>
        <fullName evidence="2">Uncharacterized protein</fullName>
    </submittedName>
</protein>
<dbReference type="EMBL" id="CDMZ01004371">
    <property type="protein sequence ID" value="CEM49538.1"/>
    <property type="molecule type" value="Genomic_DNA"/>
</dbReference>
<proteinExistence type="predicted"/>
<accession>A0A0G4HYA9</accession>
<organism evidence="2">
    <name type="scientific">Chromera velia CCMP2878</name>
    <dbReference type="NCBI Taxonomy" id="1169474"/>
    <lineage>
        <taxon>Eukaryota</taxon>
        <taxon>Sar</taxon>
        <taxon>Alveolata</taxon>
        <taxon>Colpodellida</taxon>
        <taxon>Chromeraceae</taxon>
        <taxon>Chromera</taxon>
    </lineage>
</organism>
<dbReference type="VEuPathDB" id="CryptoDB:Cvel_9460"/>
<evidence type="ECO:0000256" key="1">
    <source>
        <dbReference type="SAM" id="MobiDB-lite"/>
    </source>
</evidence>
<sequence>MQPARSPAVERKPEDEREAERVAQKGARTDENDATEQQRAYAKEFNDFKKKETNIVKFASGIQKKQRGGNREVQKPTLTIEPLVTKYKVVMKWGKYKGGNVKETAYLSRKPGATWTAEGILNHSSSEDFGCPLAKALIFFVTRPAEETSSSFFDDSEAIKKALSIEKEDKVMFHCADDHVPLANNAESDVRARGT</sequence>
<evidence type="ECO:0000313" key="2">
    <source>
        <dbReference type="EMBL" id="CEM49538.1"/>
    </source>
</evidence>
<feature type="compositionally biased region" description="Basic and acidic residues" evidence="1">
    <location>
        <begin position="8"/>
        <end position="31"/>
    </location>
</feature>
<dbReference type="AlphaFoldDB" id="A0A0G4HYA9"/>
<feature type="region of interest" description="Disordered" evidence="1">
    <location>
        <begin position="1"/>
        <end position="37"/>
    </location>
</feature>
<name>A0A0G4HYA9_9ALVE</name>